<feature type="region of interest" description="Disordered" evidence="1">
    <location>
        <begin position="1"/>
        <end position="86"/>
    </location>
</feature>
<comment type="caution">
    <text evidence="2">The sequence shown here is derived from an EMBL/GenBank/DDBJ whole genome shotgun (WGS) entry which is preliminary data.</text>
</comment>
<dbReference type="AlphaFoldDB" id="A0A6A6K837"/>
<evidence type="ECO:0000313" key="4">
    <source>
        <dbReference type="Proteomes" id="UP000467840"/>
    </source>
</evidence>
<proteinExistence type="predicted"/>
<keyword evidence="4" id="KW-1185">Reference proteome</keyword>
<evidence type="ECO:0000256" key="1">
    <source>
        <dbReference type="SAM" id="MobiDB-lite"/>
    </source>
</evidence>
<evidence type="ECO:0000313" key="3">
    <source>
        <dbReference type="EMBL" id="KAF2284918.1"/>
    </source>
</evidence>
<reference evidence="2 4" key="1">
    <citation type="journal article" date="2020" name="Mol. Plant">
        <title>The Chromosome-Based Rubber Tree Genome Provides New Insights into Spurge Genome Evolution and Rubber Biosynthesis.</title>
        <authorList>
            <person name="Liu J."/>
            <person name="Shi C."/>
            <person name="Shi C.C."/>
            <person name="Li W."/>
            <person name="Zhang Q.J."/>
            <person name="Zhang Y."/>
            <person name="Li K."/>
            <person name="Lu H.F."/>
            <person name="Shi C."/>
            <person name="Zhu S.T."/>
            <person name="Xiao Z.Y."/>
            <person name="Nan H."/>
            <person name="Yue Y."/>
            <person name="Zhu X.G."/>
            <person name="Wu Y."/>
            <person name="Hong X.N."/>
            <person name="Fan G.Y."/>
            <person name="Tong Y."/>
            <person name="Zhang D."/>
            <person name="Mao C.L."/>
            <person name="Liu Y.L."/>
            <person name="Hao S.J."/>
            <person name="Liu W.Q."/>
            <person name="Lv M.Q."/>
            <person name="Zhang H.B."/>
            <person name="Liu Y."/>
            <person name="Hu-Tang G.R."/>
            <person name="Wang J.P."/>
            <person name="Wang J.H."/>
            <person name="Sun Y.H."/>
            <person name="Ni S.B."/>
            <person name="Chen W.B."/>
            <person name="Zhang X.C."/>
            <person name="Jiao Y.N."/>
            <person name="Eichler E.E."/>
            <person name="Li G.H."/>
            <person name="Liu X."/>
            <person name="Gao L.Z."/>
        </authorList>
    </citation>
    <scope>NUCLEOTIDE SEQUENCE [LARGE SCALE GENOMIC DNA]</scope>
    <source>
        <strain evidence="4">cv. GT1</strain>
        <tissue evidence="2">Leaf</tissue>
    </source>
</reference>
<organism evidence="2 4">
    <name type="scientific">Hevea brasiliensis</name>
    <name type="common">Para rubber tree</name>
    <name type="synonym">Siphonia brasiliensis</name>
    <dbReference type="NCBI Taxonomy" id="3981"/>
    <lineage>
        <taxon>Eukaryota</taxon>
        <taxon>Viridiplantae</taxon>
        <taxon>Streptophyta</taxon>
        <taxon>Embryophyta</taxon>
        <taxon>Tracheophyta</taxon>
        <taxon>Spermatophyta</taxon>
        <taxon>Magnoliopsida</taxon>
        <taxon>eudicotyledons</taxon>
        <taxon>Gunneridae</taxon>
        <taxon>Pentapetalae</taxon>
        <taxon>rosids</taxon>
        <taxon>fabids</taxon>
        <taxon>Malpighiales</taxon>
        <taxon>Euphorbiaceae</taxon>
        <taxon>Crotonoideae</taxon>
        <taxon>Micrandreae</taxon>
        <taxon>Hevea</taxon>
    </lineage>
</organism>
<feature type="compositionally biased region" description="Polar residues" evidence="1">
    <location>
        <begin position="9"/>
        <end position="19"/>
    </location>
</feature>
<gene>
    <name evidence="2" type="ORF">GH714_032483</name>
    <name evidence="3" type="ORF">GH714_032532</name>
</gene>
<feature type="compositionally biased region" description="Basic and acidic residues" evidence="1">
    <location>
        <begin position="38"/>
        <end position="62"/>
    </location>
</feature>
<dbReference type="EMBL" id="JAAGAX010000018">
    <property type="protein sequence ID" value="KAF2284918.1"/>
    <property type="molecule type" value="Genomic_DNA"/>
</dbReference>
<sequence>MELPRDSQEMPNSVYTPTSLGDAPHSDPVNVVEAPNLEVEKGDLPREDELRATPIEAGERRRQSTRASGSGRAAPTRNSNDSILIPSKLKNPMIETLLERYDVPNGYG</sequence>
<dbReference type="EMBL" id="JAAGAX010000018">
    <property type="protein sequence ID" value="KAF2284917.1"/>
    <property type="molecule type" value="Genomic_DNA"/>
</dbReference>
<dbReference type="Proteomes" id="UP000467840">
    <property type="component" value="Chromosome 12"/>
</dbReference>
<accession>A0A6A6K837</accession>
<protein>
    <submittedName>
        <fullName evidence="2">Uncharacterized protein</fullName>
    </submittedName>
</protein>
<name>A0A6A6K837_HEVBR</name>
<evidence type="ECO:0000313" key="2">
    <source>
        <dbReference type="EMBL" id="KAF2284917.1"/>
    </source>
</evidence>